<dbReference type="PANTHER" id="PTHR30071:SF1">
    <property type="entry name" value="CYTOCHROME B_B6 PROTEIN-RELATED"/>
    <property type="match status" value="1"/>
</dbReference>
<dbReference type="NCBIfam" id="TIGR03144">
    <property type="entry name" value="cytochr_II_ccsB"/>
    <property type="match status" value="1"/>
</dbReference>
<feature type="transmembrane region" description="Helical" evidence="6">
    <location>
        <begin position="6"/>
        <end position="27"/>
    </location>
</feature>
<comment type="similarity">
    <text evidence="6">Belongs to the CcmF/CycK/Ccl1/NrfE/CcsA family.</text>
</comment>
<sequence length="273" mass="31195">MIEANLANFTFIGLLANMFVSWASVLFTRQTILKSIHNIFTIINVSVLIFWFILRWKNSGHFPLSNLYESLIFLSTTLLIFQSTQKIYWVKVILAPVVTFIYSFATLSLPKDMQVASALVPALQSNWLVMHVTVMIISYATLLCGTLFAIALLVIKFSMKEELLSNQLTFQLDDLSYRTLSFGFPCLTIGILSGAVWANESWGSYWSWDPKETWALITWLVFAIYLHLRMNKGWKGQKSAWIATFGFFTIWICYLGVNLLGKGLHSYGWFSAT</sequence>
<name>A0A088CK59_9CHLO</name>
<comment type="function">
    <text evidence="6">Required during biogenesis of c-type cytochromes (cytochrome c6 and cytochrome f) at the step of heme attachment.</text>
</comment>
<comment type="subcellular location">
    <subcellularLocation>
        <location evidence="1">Membrane</location>
        <topology evidence="1">Multi-pass membrane protein</topology>
    </subcellularLocation>
    <subcellularLocation>
        <location evidence="6">Plastid</location>
        <location evidence="6">Chloroplast thylakoid membrane</location>
        <topology evidence="6">Multi-pass membrane protein</topology>
    </subcellularLocation>
</comment>
<evidence type="ECO:0000256" key="5">
    <source>
        <dbReference type="ARBA" id="ARBA00023136"/>
    </source>
</evidence>
<evidence type="ECO:0000256" key="2">
    <source>
        <dbReference type="ARBA" id="ARBA00022692"/>
    </source>
</evidence>
<feature type="transmembrane region" description="Helical" evidence="6">
    <location>
        <begin position="127"/>
        <end position="155"/>
    </location>
</feature>
<feature type="transmembrane region" description="Helical" evidence="6">
    <location>
        <begin position="175"/>
        <end position="198"/>
    </location>
</feature>
<dbReference type="EMBL" id="KJ746599">
    <property type="protein sequence ID" value="AID67584.1"/>
    <property type="molecule type" value="Genomic_DNA"/>
</dbReference>
<dbReference type="PANTHER" id="PTHR30071">
    <property type="entry name" value="HEME EXPORTER PROTEIN C"/>
    <property type="match status" value="1"/>
</dbReference>
<feature type="transmembrane region" description="Helical" evidence="6">
    <location>
        <begin position="213"/>
        <end position="228"/>
    </location>
</feature>
<dbReference type="GO" id="GO:0020037">
    <property type="term" value="F:heme binding"/>
    <property type="evidence" value="ECO:0007669"/>
    <property type="project" value="InterPro"/>
</dbReference>
<dbReference type="InterPro" id="IPR045062">
    <property type="entry name" value="Cyt_c_biogenesis_CcsA/CcmC"/>
</dbReference>
<keyword evidence="5 6" id="KW-0472">Membrane</keyword>
<geneLocation type="chloroplast" evidence="8"/>
<feature type="transmembrane region" description="Helical" evidence="6">
    <location>
        <begin position="240"/>
        <end position="261"/>
    </location>
</feature>
<keyword evidence="2 6" id="KW-0812">Transmembrane</keyword>
<dbReference type="Pfam" id="PF01578">
    <property type="entry name" value="Cytochrom_C_asm"/>
    <property type="match status" value="1"/>
</dbReference>
<dbReference type="HAMAP" id="MF_01391">
    <property type="entry name" value="CytC_CcsA"/>
    <property type="match status" value="1"/>
</dbReference>
<keyword evidence="8" id="KW-0150">Chloroplast</keyword>
<feature type="transmembrane region" description="Helical" evidence="6">
    <location>
        <begin position="62"/>
        <end position="81"/>
    </location>
</feature>
<comment type="subunit">
    <text evidence="6">May interact with Ccs1.</text>
</comment>
<dbReference type="GO" id="GO:0009535">
    <property type="term" value="C:chloroplast thylakoid membrane"/>
    <property type="evidence" value="ECO:0007669"/>
    <property type="project" value="UniProtKB-SubCell"/>
</dbReference>
<dbReference type="GO" id="GO:0017004">
    <property type="term" value="P:cytochrome complex assembly"/>
    <property type="evidence" value="ECO:0007669"/>
    <property type="project" value="UniProtKB-UniRule"/>
</dbReference>
<dbReference type="InterPro" id="IPR017562">
    <property type="entry name" value="Cyt_c_biogenesis_CcsA"/>
</dbReference>
<keyword evidence="3 6" id="KW-0201">Cytochrome c-type biogenesis</keyword>
<keyword evidence="6" id="KW-0793">Thylakoid</keyword>
<evidence type="ECO:0000313" key="8">
    <source>
        <dbReference type="EMBL" id="AID67584.1"/>
    </source>
</evidence>
<evidence type="ECO:0000256" key="3">
    <source>
        <dbReference type="ARBA" id="ARBA00022748"/>
    </source>
</evidence>
<gene>
    <name evidence="6 8" type="primary">ccsA</name>
</gene>
<dbReference type="GO" id="GO:0005886">
    <property type="term" value="C:plasma membrane"/>
    <property type="evidence" value="ECO:0007669"/>
    <property type="project" value="TreeGrafter"/>
</dbReference>
<reference evidence="8" key="1">
    <citation type="journal article" date="2014" name="BMC Genomics">
        <title>Six newly sequenced chloroplast genomes from prasinophyte green algae provide insights into the relationships among prasinophyte lineages and the diversity of streamlined genome architecture in picoplanktonic species.</title>
        <authorList>
            <person name="Lemieux C."/>
            <person name="Otis C."/>
            <person name="Turmel M."/>
        </authorList>
    </citation>
    <scope>NUCLEOTIDE SEQUENCE</scope>
</reference>
<dbReference type="AlphaFoldDB" id="A0A088CK59"/>
<dbReference type="RefSeq" id="YP_009057743.1">
    <property type="nucleotide sequence ID" value="NC_024828.1"/>
</dbReference>
<keyword evidence="8" id="KW-0934">Plastid</keyword>
<feature type="transmembrane region" description="Helical" evidence="6">
    <location>
        <begin position="88"/>
        <end position="107"/>
    </location>
</feature>
<protein>
    <recommendedName>
        <fullName evidence="6">Cytochrome c biogenesis protein CcsA</fullName>
    </recommendedName>
</protein>
<evidence type="ECO:0000256" key="1">
    <source>
        <dbReference type="ARBA" id="ARBA00004141"/>
    </source>
</evidence>
<dbReference type="InterPro" id="IPR002541">
    <property type="entry name" value="Cyt_c_assembly"/>
</dbReference>
<organism evidence="8">
    <name type="scientific">Picocystis salinarum</name>
    <dbReference type="NCBI Taxonomy" id="88271"/>
    <lineage>
        <taxon>Eukaryota</taxon>
        <taxon>Viridiplantae</taxon>
        <taxon>Chlorophyta</taxon>
        <taxon>Picocystophyceae</taxon>
        <taxon>Picocystales</taxon>
        <taxon>Picocystaceae</taxon>
        <taxon>Picocystis</taxon>
    </lineage>
</organism>
<dbReference type="GeneID" id="20355953"/>
<evidence type="ECO:0000256" key="4">
    <source>
        <dbReference type="ARBA" id="ARBA00022989"/>
    </source>
</evidence>
<feature type="transmembrane region" description="Helical" evidence="6">
    <location>
        <begin position="39"/>
        <end position="56"/>
    </location>
</feature>
<feature type="domain" description="Cytochrome c assembly protein" evidence="7">
    <location>
        <begin position="64"/>
        <end position="265"/>
    </location>
</feature>
<accession>A0A088CK59</accession>
<proteinExistence type="inferred from homology"/>
<keyword evidence="4 6" id="KW-1133">Transmembrane helix</keyword>
<evidence type="ECO:0000259" key="7">
    <source>
        <dbReference type="Pfam" id="PF01578"/>
    </source>
</evidence>
<evidence type="ECO:0000256" key="6">
    <source>
        <dbReference type="HAMAP-Rule" id="MF_01391"/>
    </source>
</evidence>